<gene>
    <name evidence="3" type="ORF">STRCI_004370</name>
</gene>
<feature type="coiled-coil region" evidence="1">
    <location>
        <begin position="64"/>
        <end position="91"/>
    </location>
</feature>
<name>A0ABY7KES7_9ACTN</name>
<evidence type="ECO:0000313" key="4">
    <source>
        <dbReference type="Proteomes" id="UP001164439"/>
    </source>
</evidence>
<keyword evidence="4" id="KW-1185">Reference proteome</keyword>
<evidence type="ECO:0000259" key="2">
    <source>
        <dbReference type="PROSITE" id="PS50043"/>
    </source>
</evidence>
<evidence type="ECO:0000313" key="3">
    <source>
        <dbReference type="EMBL" id="WAZ23054.1"/>
    </source>
</evidence>
<dbReference type="Proteomes" id="UP001164439">
    <property type="component" value="Chromosome"/>
</dbReference>
<dbReference type="InterPro" id="IPR051797">
    <property type="entry name" value="TrmB-like"/>
</dbReference>
<dbReference type="RefSeq" id="WP_269660639.1">
    <property type="nucleotide sequence ID" value="NZ_CP114413.1"/>
</dbReference>
<feature type="domain" description="HTH luxR-type" evidence="2">
    <location>
        <begin position="253"/>
        <end position="321"/>
    </location>
</feature>
<dbReference type="SUPFAM" id="SSF46894">
    <property type="entry name" value="C-terminal effector domain of the bipartite response regulators"/>
    <property type="match status" value="1"/>
</dbReference>
<dbReference type="PROSITE" id="PS50043">
    <property type="entry name" value="HTH_LUXR_2"/>
    <property type="match status" value="1"/>
</dbReference>
<dbReference type="InterPro" id="IPR036388">
    <property type="entry name" value="WH-like_DNA-bd_sf"/>
</dbReference>
<dbReference type="InterPro" id="IPR016032">
    <property type="entry name" value="Sig_transdc_resp-reg_C-effctor"/>
</dbReference>
<dbReference type="EMBL" id="CP114413">
    <property type="protein sequence ID" value="WAZ23054.1"/>
    <property type="molecule type" value="Genomic_DNA"/>
</dbReference>
<sequence>MIPAPHLKHGLEDLCEAATELYERALREGQVSVADAEAAPCLAELGLLHAGVTAPNRLEPLAPAVALHQLLRTAEERIADERRREERLAAMFEPLMRIPGPGGGPSDIPSVTVLSGLDRIGRTIAGAMSGSSELLAVQPHVTHTLAPPNVHVEALARDQALLDRGGRIRTLYQHTLRHAPTVIARYERLRGDAEARTLDEVTERLIVIDRAVAFIPANADRTLALEVRHPAIVGFLATAFDRLWRLATPMYPEAVQQPVRDGVTPRQRAIAALLVEGHTDTVIAHRLGLNVRTARVHIAKLAATLGSASRAQLGYLIGRSGILDQAGS</sequence>
<accession>A0ABY7KES7</accession>
<protein>
    <submittedName>
        <fullName evidence="3">Helix-turn-helix transcriptional regulator</fullName>
    </submittedName>
</protein>
<dbReference type="Gene3D" id="1.10.10.10">
    <property type="entry name" value="Winged helix-like DNA-binding domain superfamily/Winged helix DNA-binding domain"/>
    <property type="match status" value="1"/>
</dbReference>
<evidence type="ECO:0000256" key="1">
    <source>
        <dbReference type="SAM" id="Coils"/>
    </source>
</evidence>
<organism evidence="3 4">
    <name type="scientific">Streptomyces cinnabarinus</name>
    <dbReference type="NCBI Taxonomy" id="67287"/>
    <lineage>
        <taxon>Bacteria</taxon>
        <taxon>Bacillati</taxon>
        <taxon>Actinomycetota</taxon>
        <taxon>Actinomycetes</taxon>
        <taxon>Kitasatosporales</taxon>
        <taxon>Streptomycetaceae</taxon>
        <taxon>Streptomyces</taxon>
    </lineage>
</organism>
<dbReference type="PANTHER" id="PTHR34293:SF1">
    <property type="entry name" value="HTH-TYPE TRANSCRIPTIONAL REGULATOR TRMBL2"/>
    <property type="match status" value="1"/>
</dbReference>
<reference evidence="3" key="1">
    <citation type="submission" date="2022-12" db="EMBL/GenBank/DDBJ databases">
        <authorList>
            <person name="Ruckert C."/>
            <person name="Busche T."/>
            <person name="Kalinowski J."/>
            <person name="Wittmann C."/>
        </authorList>
    </citation>
    <scope>NUCLEOTIDE SEQUENCE</scope>
    <source>
        <strain evidence="3">DSM 40467</strain>
    </source>
</reference>
<dbReference type="InterPro" id="IPR000792">
    <property type="entry name" value="Tscrpt_reg_LuxR_C"/>
</dbReference>
<keyword evidence="1" id="KW-0175">Coiled coil</keyword>
<dbReference type="SMART" id="SM00421">
    <property type="entry name" value="HTH_LUXR"/>
    <property type="match status" value="1"/>
</dbReference>
<dbReference type="Pfam" id="PF00196">
    <property type="entry name" value="GerE"/>
    <property type="match status" value="1"/>
</dbReference>
<dbReference type="PANTHER" id="PTHR34293">
    <property type="entry name" value="HTH-TYPE TRANSCRIPTIONAL REGULATOR TRMBL2"/>
    <property type="match status" value="1"/>
</dbReference>
<proteinExistence type="predicted"/>